<evidence type="ECO:0000313" key="2">
    <source>
        <dbReference type="EMBL" id="MFM0237379.1"/>
    </source>
</evidence>
<dbReference type="RefSeq" id="WP_408257904.1">
    <property type="nucleotide sequence ID" value="NZ_JAQQCK010000001.1"/>
</dbReference>
<gene>
    <name evidence="2" type="ORF">PQR03_04485</name>
</gene>
<keyword evidence="3" id="KW-1185">Reference proteome</keyword>
<accession>A0ABW9B9Q4</accession>
<dbReference type="InterPro" id="IPR012312">
    <property type="entry name" value="Hemerythrin-like"/>
</dbReference>
<dbReference type="EMBL" id="JAQQDR010000002">
    <property type="protein sequence ID" value="MFM0237379.1"/>
    <property type="molecule type" value="Genomic_DNA"/>
</dbReference>
<sequence>MSAWGRRGAVEVILREHEQLATVNRGMQEFVSTLEIGSGTQDLVILRAMLYYIREYPQQVHHPKEDRFLFARLRERTHELDEVIDKLEGQHVQGDMQVRKLEHALTRYELGGGTTCASLKCLVDEYAKFSSDHRRMEEELILPAARRFLTKDDWDELDAAFGANRDPFDGVKLEEDLDKLFNMIVTTVPR</sequence>
<comment type="caution">
    <text evidence="2">The sequence shown here is derived from an EMBL/GenBank/DDBJ whole genome shotgun (WGS) entry which is preliminary data.</text>
</comment>
<dbReference type="Gene3D" id="1.20.120.520">
    <property type="entry name" value="nmb1532 protein domain like"/>
    <property type="match status" value="1"/>
</dbReference>
<evidence type="ECO:0000259" key="1">
    <source>
        <dbReference type="Pfam" id="PF01814"/>
    </source>
</evidence>
<protein>
    <submittedName>
        <fullName evidence="2">Hemerythrin domain-containing protein</fullName>
    </submittedName>
</protein>
<dbReference type="PANTHER" id="PTHR39966">
    <property type="entry name" value="BLL2471 PROTEIN-RELATED"/>
    <property type="match status" value="1"/>
</dbReference>
<organism evidence="2 3">
    <name type="scientific">Paraburkholderia phytofirmans</name>
    <dbReference type="NCBI Taxonomy" id="261302"/>
    <lineage>
        <taxon>Bacteria</taxon>
        <taxon>Pseudomonadati</taxon>
        <taxon>Pseudomonadota</taxon>
        <taxon>Betaproteobacteria</taxon>
        <taxon>Burkholderiales</taxon>
        <taxon>Burkholderiaceae</taxon>
        <taxon>Paraburkholderia</taxon>
    </lineage>
</organism>
<dbReference type="Pfam" id="PF01814">
    <property type="entry name" value="Hemerythrin"/>
    <property type="match status" value="1"/>
</dbReference>
<proteinExistence type="predicted"/>
<dbReference type="PANTHER" id="PTHR39966:SF1">
    <property type="entry name" value="HEMERYTHRIN-LIKE DOMAIN-CONTAINING PROTEIN"/>
    <property type="match status" value="1"/>
</dbReference>
<name>A0ABW9B9Q4_9BURK</name>
<dbReference type="CDD" id="cd12108">
    <property type="entry name" value="Hr-like"/>
    <property type="match status" value="1"/>
</dbReference>
<evidence type="ECO:0000313" key="3">
    <source>
        <dbReference type="Proteomes" id="UP001629274"/>
    </source>
</evidence>
<reference evidence="2 3" key="1">
    <citation type="journal article" date="2024" name="Chem. Sci.">
        <title>Discovery of megapolipeptins by genome mining of a Burkholderiales bacteria collection.</title>
        <authorList>
            <person name="Paulo B.S."/>
            <person name="Recchia M.J.J."/>
            <person name="Lee S."/>
            <person name="Fergusson C.H."/>
            <person name="Romanowski S.B."/>
            <person name="Hernandez A."/>
            <person name="Krull N."/>
            <person name="Liu D.Y."/>
            <person name="Cavanagh H."/>
            <person name="Bos A."/>
            <person name="Gray C.A."/>
            <person name="Murphy B.T."/>
            <person name="Linington R.G."/>
            <person name="Eustaquio A.S."/>
        </authorList>
    </citation>
    <scope>NUCLEOTIDE SEQUENCE [LARGE SCALE GENOMIC DNA]</scope>
    <source>
        <strain evidence="2 3">RL17-351-BIE-A</strain>
    </source>
</reference>
<dbReference type="Proteomes" id="UP001629274">
    <property type="component" value="Unassembled WGS sequence"/>
</dbReference>
<feature type="domain" description="Hemerythrin-like" evidence="1">
    <location>
        <begin position="10"/>
        <end position="145"/>
    </location>
</feature>